<keyword evidence="1" id="KW-0560">Oxidoreductase</keyword>
<dbReference type="InterPro" id="IPR036250">
    <property type="entry name" value="AcylCo_DH-like_C"/>
</dbReference>
<dbReference type="GO" id="GO:0003995">
    <property type="term" value="F:acyl-CoA dehydrogenase activity"/>
    <property type="evidence" value="ECO:0007669"/>
    <property type="project" value="TreeGrafter"/>
</dbReference>
<dbReference type="AlphaFoldDB" id="A0A8J3PF61"/>
<name>A0A8J3PF61_9ACTN</name>
<dbReference type="RefSeq" id="WP_166379759.1">
    <property type="nucleotide sequence ID" value="NZ_BAAATT010000005.1"/>
</dbReference>
<dbReference type="EMBL" id="BONJ01000020">
    <property type="protein sequence ID" value="GIG15331.1"/>
    <property type="molecule type" value="Genomic_DNA"/>
</dbReference>
<sequence length="391" mass="42197">MDTTTSREDLVARAAEIAPLIAKHAAWSEENRRLHDEIIEAFGTAGLLRMRAPQRYGGHEADLSTVKEVITQVGRGDGSAAWTLSVWSICSWLVGLFPDEAQDEVFANPDARVCGLLSPGGMGTPADGGLVVNGRWQFNTGALQSDWNSLIVVAPMPDGQMAPVMALAPTSELQIIDDWHTSGLRGTGSVTTAARELFIPAHRLLPMGPVLHEIYASKANADSAVYRTPMLLTAATTTAGTVLGLAQAAKEAFFERLPSRKITYTAYESQREAPLTHLQVAEAVLKLDEAEFHADRAASTLDAKSRAGQAWTLEERARVRADLGRMVELAKGSIDTLKSASGASSIYNGVSLQRIARDIEALSLHAILHPDTNYELYGRILAGLEPNTLYI</sequence>
<dbReference type="InterPro" id="IPR013786">
    <property type="entry name" value="AcylCoA_DH/ox_N"/>
</dbReference>
<evidence type="ECO:0000313" key="5">
    <source>
        <dbReference type="Proteomes" id="UP000660339"/>
    </source>
</evidence>
<dbReference type="Pfam" id="PF08028">
    <property type="entry name" value="Acyl-CoA_dh_2"/>
    <property type="match status" value="1"/>
</dbReference>
<dbReference type="Gene3D" id="1.10.540.10">
    <property type="entry name" value="Acyl-CoA dehydrogenase/oxidase, N-terminal domain"/>
    <property type="match status" value="1"/>
</dbReference>
<evidence type="ECO:0000313" key="4">
    <source>
        <dbReference type="EMBL" id="GIG15331.1"/>
    </source>
</evidence>
<dbReference type="InterPro" id="IPR037069">
    <property type="entry name" value="AcylCoA_DH/ox_N_sf"/>
</dbReference>
<dbReference type="InterPro" id="IPR046373">
    <property type="entry name" value="Acyl-CoA_Oxase/DH_mid-dom_sf"/>
</dbReference>
<dbReference type="PANTHER" id="PTHR43884">
    <property type="entry name" value="ACYL-COA DEHYDROGENASE"/>
    <property type="match status" value="1"/>
</dbReference>
<evidence type="ECO:0000259" key="3">
    <source>
        <dbReference type="Pfam" id="PF08028"/>
    </source>
</evidence>
<proteinExistence type="predicted"/>
<dbReference type="Proteomes" id="UP000660339">
    <property type="component" value="Unassembled WGS sequence"/>
</dbReference>
<dbReference type="SUPFAM" id="SSF47203">
    <property type="entry name" value="Acyl-CoA dehydrogenase C-terminal domain-like"/>
    <property type="match status" value="1"/>
</dbReference>
<keyword evidence="5" id="KW-1185">Reference proteome</keyword>
<dbReference type="InterPro" id="IPR009100">
    <property type="entry name" value="AcylCoA_DH/oxidase_NM_dom_sf"/>
</dbReference>
<gene>
    <name evidence="4" type="ORF">Cme02nite_36630</name>
</gene>
<dbReference type="Gene3D" id="2.40.110.10">
    <property type="entry name" value="Butyryl-CoA Dehydrogenase, subunit A, domain 2"/>
    <property type="match status" value="1"/>
</dbReference>
<dbReference type="Gene3D" id="1.20.140.10">
    <property type="entry name" value="Butyryl-CoA Dehydrogenase, subunit A, domain 3"/>
    <property type="match status" value="1"/>
</dbReference>
<feature type="domain" description="Acyl-CoA dehydrogenase/oxidase N-terminal" evidence="2">
    <location>
        <begin position="21"/>
        <end position="104"/>
    </location>
</feature>
<feature type="domain" description="Acyl-CoA dehydrogenase C-terminal" evidence="3">
    <location>
        <begin position="238"/>
        <end position="369"/>
    </location>
</feature>
<comment type="caution">
    <text evidence="4">The sequence shown here is derived from an EMBL/GenBank/DDBJ whole genome shotgun (WGS) entry which is preliminary data.</text>
</comment>
<dbReference type="Pfam" id="PF02771">
    <property type="entry name" value="Acyl-CoA_dh_N"/>
    <property type="match status" value="1"/>
</dbReference>
<dbReference type="SUPFAM" id="SSF56645">
    <property type="entry name" value="Acyl-CoA dehydrogenase NM domain-like"/>
    <property type="match status" value="1"/>
</dbReference>
<dbReference type="PIRSF" id="PIRSF016578">
    <property type="entry name" value="HsaA"/>
    <property type="match status" value="1"/>
</dbReference>
<reference evidence="4" key="1">
    <citation type="submission" date="2021-01" db="EMBL/GenBank/DDBJ databases">
        <title>Whole genome shotgun sequence of Catellatospora methionotrophica NBRC 14553.</title>
        <authorList>
            <person name="Komaki H."/>
            <person name="Tamura T."/>
        </authorList>
    </citation>
    <scope>NUCLEOTIDE SEQUENCE</scope>
    <source>
        <strain evidence="4">NBRC 14553</strain>
    </source>
</reference>
<accession>A0A8J3PF61</accession>
<organism evidence="4 5">
    <name type="scientific">Catellatospora methionotrophica</name>
    <dbReference type="NCBI Taxonomy" id="121620"/>
    <lineage>
        <taxon>Bacteria</taxon>
        <taxon>Bacillati</taxon>
        <taxon>Actinomycetota</taxon>
        <taxon>Actinomycetes</taxon>
        <taxon>Micromonosporales</taxon>
        <taxon>Micromonosporaceae</taxon>
        <taxon>Catellatospora</taxon>
    </lineage>
</organism>
<dbReference type="GO" id="GO:0050660">
    <property type="term" value="F:flavin adenine dinucleotide binding"/>
    <property type="evidence" value="ECO:0007669"/>
    <property type="project" value="InterPro"/>
</dbReference>
<evidence type="ECO:0000259" key="2">
    <source>
        <dbReference type="Pfam" id="PF02771"/>
    </source>
</evidence>
<protein>
    <submittedName>
        <fullName evidence="4">Acyl-CoA dehydrogenase</fullName>
    </submittedName>
</protein>
<dbReference type="PANTHER" id="PTHR43884:SF12">
    <property type="entry name" value="ISOVALERYL-COA DEHYDROGENASE, MITOCHONDRIAL-RELATED"/>
    <property type="match status" value="1"/>
</dbReference>
<dbReference type="InterPro" id="IPR013107">
    <property type="entry name" value="Acyl-CoA_DH_C"/>
</dbReference>
<evidence type="ECO:0000256" key="1">
    <source>
        <dbReference type="ARBA" id="ARBA00023002"/>
    </source>
</evidence>